<proteinExistence type="predicted"/>
<evidence type="ECO:0000313" key="2">
    <source>
        <dbReference type="Proteomes" id="UP001060919"/>
    </source>
</evidence>
<reference evidence="1" key="1">
    <citation type="submission" date="2022-09" db="EMBL/GenBank/DDBJ databases">
        <title>Aureispira anguillicida sp. nov., isolated from Leptocephalus of Japanese eel Anguilla japonica.</title>
        <authorList>
            <person name="Yuasa K."/>
            <person name="Mekata T."/>
            <person name="Ikunari K."/>
        </authorList>
    </citation>
    <scope>NUCLEOTIDE SEQUENCE</scope>
    <source>
        <strain evidence="1">EL160426</strain>
    </source>
</reference>
<dbReference type="AlphaFoldDB" id="A0A915YBB8"/>
<evidence type="ECO:0000313" key="1">
    <source>
        <dbReference type="EMBL" id="BDS09938.1"/>
    </source>
</evidence>
<gene>
    <name evidence="1" type="ORF">AsAng_0006430</name>
</gene>
<evidence type="ECO:0008006" key="3">
    <source>
        <dbReference type="Google" id="ProtNLM"/>
    </source>
</evidence>
<dbReference type="Proteomes" id="UP001060919">
    <property type="component" value="Chromosome"/>
</dbReference>
<dbReference type="EMBL" id="AP026867">
    <property type="protein sequence ID" value="BDS09938.1"/>
    <property type="molecule type" value="Genomic_DNA"/>
</dbReference>
<dbReference type="KEGG" id="aup:AsAng_0006430"/>
<sequence length="435" mass="48161">MKKSIIISVVLLIAIIALAYYFSSKPAPNPVVDPPKSTACTADPAWFVGAVPEPDYQNFPSDPNNCDFHQISWQYFLWLTETVDNGQLRFETLFNDQAINPNAENPTSHTLGGIVQAGGPAGILIDQNGRAVYTTMMINDIYRNFAIDSSLYTTNGLKNIAPNTNFPNGSFSLKAAWKIVEEGEDASDFYTTSADLYLLKKEGEKIALSDETVNQTVALVGFHIAVVVENHPEFIWATFEHINNSPTIDTNNNINAPVSDQNYTFYKAGTPAADCNQFNEAIVQLDEATQKLSPVSQIFRQYRNGAGDSTNNANIDSLNASVHRQLPNGSVWKNYREVGAIWFKVNNDLVPNWTPNNDPTPRITGSTRLSNTVIESFTQNIRSENECFSCHNSMAVTNTFNPSLTVAGKNVLTSHIILQNYLDSVATDKRIDRTK</sequence>
<accession>A0A915YBB8</accession>
<organism evidence="1 2">
    <name type="scientific">Aureispira anguillae</name>
    <dbReference type="NCBI Taxonomy" id="2864201"/>
    <lineage>
        <taxon>Bacteria</taxon>
        <taxon>Pseudomonadati</taxon>
        <taxon>Bacteroidota</taxon>
        <taxon>Saprospiria</taxon>
        <taxon>Saprospirales</taxon>
        <taxon>Saprospiraceae</taxon>
        <taxon>Aureispira</taxon>
    </lineage>
</organism>
<name>A0A915YBB8_9BACT</name>
<protein>
    <recommendedName>
        <fullName evidence="3">Cytochrome c family protein</fullName>
    </recommendedName>
</protein>
<dbReference type="RefSeq" id="WP_264791286.1">
    <property type="nucleotide sequence ID" value="NZ_AP026867.1"/>
</dbReference>
<keyword evidence="2" id="KW-1185">Reference proteome</keyword>